<evidence type="ECO:0000256" key="2">
    <source>
        <dbReference type="ARBA" id="ARBA00009008"/>
    </source>
</evidence>
<dbReference type="EMBL" id="QRMS01000002">
    <property type="protein sequence ID" value="RHJ88594.1"/>
    <property type="molecule type" value="Genomic_DNA"/>
</dbReference>
<evidence type="ECO:0000256" key="7">
    <source>
        <dbReference type="SAM" id="Coils"/>
    </source>
</evidence>
<accession>A0A415E4T1</accession>
<comment type="caution">
    <text evidence="8">The sequence shown here is derived from an EMBL/GenBank/DDBJ whole genome shotgun (WGS) entry which is preliminary data.</text>
</comment>
<dbReference type="Pfam" id="PF05103">
    <property type="entry name" value="DivIVA"/>
    <property type="match status" value="1"/>
</dbReference>
<feature type="coiled-coil region" evidence="7">
    <location>
        <begin position="28"/>
        <end position="62"/>
    </location>
</feature>
<dbReference type="GO" id="GO:0005737">
    <property type="term" value="C:cytoplasm"/>
    <property type="evidence" value="ECO:0007669"/>
    <property type="project" value="UniProtKB-SubCell"/>
</dbReference>
<dbReference type="GO" id="GO:0051301">
    <property type="term" value="P:cell division"/>
    <property type="evidence" value="ECO:0007669"/>
    <property type="project" value="UniProtKB-KW"/>
</dbReference>
<evidence type="ECO:0000313" key="9">
    <source>
        <dbReference type="Proteomes" id="UP000284841"/>
    </source>
</evidence>
<dbReference type="InterPro" id="IPR007793">
    <property type="entry name" value="DivIVA_fam"/>
</dbReference>
<evidence type="ECO:0000256" key="1">
    <source>
        <dbReference type="ARBA" id="ARBA00004496"/>
    </source>
</evidence>
<dbReference type="GeneID" id="83006519"/>
<evidence type="ECO:0000256" key="6">
    <source>
        <dbReference type="ARBA" id="ARBA00023306"/>
    </source>
</evidence>
<evidence type="ECO:0000256" key="5">
    <source>
        <dbReference type="ARBA" id="ARBA00023054"/>
    </source>
</evidence>
<protein>
    <submittedName>
        <fullName evidence="8">DivIVA domain-containing protein</fullName>
    </submittedName>
</protein>
<reference evidence="8 9" key="1">
    <citation type="submission" date="2018-08" db="EMBL/GenBank/DDBJ databases">
        <title>A genome reference for cultivated species of the human gut microbiota.</title>
        <authorList>
            <person name="Zou Y."/>
            <person name="Xue W."/>
            <person name="Luo G."/>
        </authorList>
    </citation>
    <scope>NUCLEOTIDE SEQUENCE [LARGE SCALE GENOMIC DNA]</scope>
    <source>
        <strain evidence="8 9">AM07-24</strain>
    </source>
</reference>
<evidence type="ECO:0000313" key="8">
    <source>
        <dbReference type="EMBL" id="RHJ88594.1"/>
    </source>
</evidence>
<feature type="coiled-coil region" evidence="7">
    <location>
        <begin position="103"/>
        <end position="152"/>
    </location>
</feature>
<evidence type="ECO:0000256" key="4">
    <source>
        <dbReference type="ARBA" id="ARBA00022618"/>
    </source>
</evidence>
<keyword evidence="5 7" id="KW-0175">Coiled coil</keyword>
<dbReference type="PANTHER" id="PTHR35794">
    <property type="entry name" value="CELL DIVISION PROTEIN DIVIVA"/>
    <property type="match status" value="1"/>
</dbReference>
<keyword evidence="6" id="KW-0131">Cell cycle</keyword>
<keyword evidence="4" id="KW-0132">Cell division</keyword>
<dbReference type="InterPro" id="IPR019933">
    <property type="entry name" value="DivIVA_domain"/>
</dbReference>
<sequence>MITPLEIENKQFAKAMRGYNADEVDQFLDEITLDLQKLLAENERLKAKVESLESDLNQYKKSETSVLNTLESAKKLMRDISESAEKRAEIIIKNAQLDADVMQRDAKESISKLTEEGAKLKDKITRFRGRYKQILEDELNELDGSSEELLADLERDFLPASMDEPVKKTVPTQASVMKEPVPPVPEVRIPLKGETMVIDEKSFEDMLMEDFGKGKQEEPKKTIVKEDLTKTRII</sequence>
<organism evidence="8 9">
    <name type="scientific">Emergencia timonensis</name>
    <dbReference type="NCBI Taxonomy" id="1776384"/>
    <lineage>
        <taxon>Bacteria</taxon>
        <taxon>Bacillati</taxon>
        <taxon>Bacillota</taxon>
        <taxon>Clostridia</taxon>
        <taxon>Peptostreptococcales</taxon>
        <taxon>Anaerovoracaceae</taxon>
        <taxon>Emergencia</taxon>
    </lineage>
</organism>
<dbReference type="AlphaFoldDB" id="A0A415E4T1"/>
<dbReference type="Gene3D" id="6.10.250.660">
    <property type="match status" value="1"/>
</dbReference>
<gene>
    <name evidence="8" type="ORF">DW099_09445</name>
</gene>
<dbReference type="OrthoDB" id="9815492at2"/>
<name>A0A415E4T1_9FIRM</name>
<comment type="subcellular location">
    <subcellularLocation>
        <location evidence="1">Cytoplasm</location>
    </subcellularLocation>
</comment>
<comment type="similarity">
    <text evidence="2">Belongs to the DivIVA family.</text>
</comment>
<dbReference type="Proteomes" id="UP000284841">
    <property type="component" value="Unassembled WGS sequence"/>
</dbReference>
<dbReference type="PANTHER" id="PTHR35794:SF2">
    <property type="entry name" value="CELL DIVISION PROTEIN DIVIVA"/>
    <property type="match status" value="1"/>
</dbReference>
<dbReference type="NCBIfam" id="TIGR03544">
    <property type="entry name" value="DivI1A_domain"/>
    <property type="match status" value="1"/>
</dbReference>
<evidence type="ECO:0000256" key="3">
    <source>
        <dbReference type="ARBA" id="ARBA00022490"/>
    </source>
</evidence>
<proteinExistence type="inferred from homology"/>
<keyword evidence="9" id="KW-1185">Reference proteome</keyword>
<dbReference type="STRING" id="1776384.GCA_900086585_04251"/>
<keyword evidence="3" id="KW-0963">Cytoplasm</keyword>
<dbReference type="RefSeq" id="WP_067542976.1">
    <property type="nucleotide sequence ID" value="NZ_AP025567.1"/>
</dbReference>